<keyword evidence="4 8" id="KW-0489">Methyltransferase</keyword>
<proteinExistence type="predicted"/>
<dbReference type="PROSITE" id="PS51625">
    <property type="entry name" value="SAM_MT_TRMB"/>
    <property type="match status" value="1"/>
</dbReference>
<comment type="function">
    <text evidence="2">Catalyzes the formation of N(7)-methylguanine at position 46 (m7G46) in tRNA.</text>
</comment>
<dbReference type="EC" id="2.1.1.33" evidence="3"/>
<organism evidence="8 9">
    <name type="scientific">Desulfurella multipotens</name>
    <dbReference type="NCBI Taxonomy" id="79269"/>
    <lineage>
        <taxon>Bacteria</taxon>
        <taxon>Pseudomonadati</taxon>
        <taxon>Campylobacterota</taxon>
        <taxon>Desulfurellia</taxon>
        <taxon>Desulfurellales</taxon>
        <taxon>Desulfurellaceae</taxon>
        <taxon>Desulfurella</taxon>
    </lineage>
</organism>
<dbReference type="EMBL" id="FMYU01000005">
    <property type="protein sequence ID" value="SDC40447.1"/>
    <property type="molecule type" value="Genomic_DNA"/>
</dbReference>
<dbReference type="AlphaFoldDB" id="A0A1G6LBQ7"/>
<evidence type="ECO:0000256" key="3">
    <source>
        <dbReference type="ARBA" id="ARBA00011977"/>
    </source>
</evidence>
<dbReference type="PANTHER" id="PTHR23417">
    <property type="entry name" value="3-DEOXY-D-MANNO-OCTULOSONIC-ACID TRANSFERASE/TRNA GUANINE-N 7 - -METHYLTRANSFERASE"/>
    <property type="match status" value="1"/>
</dbReference>
<dbReference type="InterPro" id="IPR003358">
    <property type="entry name" value="tRNA_(Gua-N-7)_MeTrfase_Trmb"/>
</dbReference>
<keyword evidence="6" id="KW-0949">S-adenosyl-L-methionine</keyword>
<protein>
    <recommendedName>
        <fullName evidence="3">tRNA (guanine(46)-N(7))-methyltransferase</fullName>
        <ecNumber evidence="3">2.1.1.33</ecNumber>
    </recommendedName>
</protein>
<dbReference type="GO" id="GO:0043527">
    <property type="term" value="C:tRNA methyltransferase complex"/>
    <property type="evidence" value="ECO:0007669"/>
    <property type="project" value="TreeGrafter"/>
</dbReference>
<accession>A0A1G6LBQ7</accession>
<dbReference type="Proteomes" id="UP000199411">
    <property type="component" value="Unassembled WGS sequence"/>
</dbReference>
<evidence type="ECO:0000256" key="2">
    <source>
        <dbReference type="ARBA" id="ARBA00003015"/>
    </source>
</evidence>
<dbReference type="Gene3D" id="3.40.50.150">
    <property type="entry name" value="Vaccinia Virus protein VP39"/>
    <property type="match status" value="1"/>
</dbReference>
<dbReference type="InterPro" id="IPR029063">
    <property type="entry name" value="SAM-dependent_MTases_sf"/>
</dbReference>
<reference evidence="9" key="1">
    <citation type="submission" date="2016-10" db="EMBL/GenBank/DDBJ databases">
        <authorList>
            <person name="Varghese N."/>
            <person name="Submissions S."/>
        </authorList>
    </citation>
    <scope>NUCLEOTIDE SEQUENCE [LARGE SCALE GENOMIC DNA]</scope>
    <source>
        <strain evidence="9">DSM 8415</strain>
    </source>
</reference>
<dbReference type="Pfam" id="PF02390">
    <property type="entry name" value="Methyltransf_4"/>
    <property type="match status" value="1"/>
</dbReference>
<dbReference type="GO" id="GO:0008176">
    <property type="term" value="F:tRNA (guanine(46)-N7)-methyltransferase activity"/>
    <property type="evidence" value="ECO:0007669"/>
    <property type="project" value="UniProtKB-EC"/>
</dbReference>
<dbReference type="PANTHER" id="PTHR23417:SF14">
    <property type="entry name" value="PENTACOTRIPEPTIDE-REPEAT REGION OF PRORP DOMAIN-CONTAINING PROTEIN"/>
    <property type="match status" value="1"/>
</dbReference>
<keyword evidence="9" id="KW-1185">Reference proteome</keyword>
<dbReference type="CDD" id="cd02440">
    <property type="entry name" value="AdoMet_MTases"/>
    <property type="match status" value="1"/>
</dbReference>
<evidence type="ECO:0000256" key="7">
    <source>
        <dbReference type="ARBA" id="ARBA00022694"/>
    </source>
</evidence>
<evidence type="ECO:0000313" key="8">
    <source>
        <dbReference type="EMBL" id="SDC40447.1"/>
    </source>
</evidence>
<dbReference type="OrthoDB" id="9802090at2"/>
<dbReference type="RefSeq" id="WP_092128275.1">
    <property type="nucleotide sequence ID" value="NZ_FMYU01000005.1"/>
</dbReference>
<evidence type="ECO:0000256" key="1">
    <source>
        <dbReference type="ARBA" id="ARBA00000142"/>
    </source>
</evidence>
<gene>
    <name evidence="8" type="ORF">SAMN05660835_00767</name>
</gene>
<sequence length="380" mass="44705">MPLSTFNMPHAIIKTNKNLNDIECVNIFRYKNKGILPLDEFRCFLDVYKKQDLLIIKLNKATRSIITDKLKDAILNTAKKIADNLNCEIVSHNLEHTNTNIEFCDCYESVYPQKILTYNKESINNLEIGFGRGEFLINLAKQKPEESFLGIEVYGKDFLFALNRCCNEKLNNVKLLNYDCNHVIDLFDNNSFDNIYVNFPEPWFKLYRIKHSIFNKITFQKIRDKLKQNGFLHIVTDNYPFAVYSAIIGQFFSLKPLGKFFIETIDDFDTLYAKKWKRLNRTFYRLCLQKPFCSPKTTLKTFDFPLKLEKFEYKSKDLIFKILGIFENNSIDYKIIETAIGNYLAQHVFFGLKDKTIFLLPQTNFIYTSDFCDALEKVIK</sequence>
<dbReference type="SUPFAM" id="SSF53335">
    <property type="entry name" value="S-adenosyl-L-methionine-dependent methyltransferases"/>
    <property type="match status" value="1"/>
</dbReference>
<evidence type="ECO:0000256" key="4">
    <source>
        <dbReference type="ARBA" id="ARBA00022603"/>
    </source>
</evidence>
<keyword evidence="7" id="KW-0819">tRNA processing</keyword>
<evidence type="ECO:0000313" key="9">
    <source>
        <dbReference type="Proteomes" id="UP000199411"/>
    </source>
</evidence>
<keyword evidence="5 8" id="KW-0808">Transferase</keyword>
<comment type="catalytic activity">
    <reaction evidence="1">
        <text>guanosine(46) in tRNA + S-adenosyl-L-methionine = N(7)-methylguanosine(46) in tRNA + S-adenosyl-L-homocysteine</text>
        <dbReference type="Rhea" id="RHEA:42708"/>
        <dbReference type="Rhea" id="RHEA-COMP:10188"/>
        <dbReference type="Rhea" id="RHEA-COMP:10189"/>
        <dbReference type="ChEBI" id="CHEBI:57856"/>
        <dbReference type="ChEBI" id="CHEBI:59789"/>
        <dbReference type="ChEBI" id="CHEBI:74269"/>
        <dbReference type="ChEBI" id="CHEBI:74480"/>
        <dbReference type="EC" id="2.1.1.33"/>
    </reaction>
</comment>
<name>A0A1G6LBQ7_9BACT</name>
<evidence type="ECO:0000256" key="5">
    <source>
        <dbReference type="ARBA" id="ARBA00022679"/>
    </source>
</evidence>
<evidence type="ECO:0000256" key="6">
    <source>
        <dbReference type="ARBA" id="ARBA00022691"/>
    </source>
</evidence>